<dbReference type="InterPro" id="IPR041588">
    <property type="entry name" value="Integrase_H2C2"/>
</dbReference>
<dbReference type="Pfam" id="PF17921">
    <property type="entry name" value="Integrase_H2C2"/>
    <property type="match status" value="1"/>
</dbReference>
<evidence type="ECO:0000256" key="1">
    <source>
        <dbReference type="ARBA" id="ARBA00010879"/>
    </source>
</evidence>
<dbReference type="Gene3D" id="1.10.340.70">
    <property type="match status" value="1"/>
</dbReference>
<comment type="caution">
    <text evidence="7">The sequence shown here is derived from an EMBL/GenBank/DDBJ whole genome shotgun (WGS) entry which is preliminary data.</text>
</comment>
<dbReference type="InterPro" id="IPR012337">
    <property type="entry name" value="RNaseH-like_sf"/>
</dbReference>
<accession>A0AAW0Q787</accession>
<dbReference type="PANTHER" id="PTHR37984">
    <property type="entry name" value="PROTEIN CBG26694"/>
    <property type="match status" value="1"/>
</dbReference>
<dbReference type="PANTHER" id="PTHR37984:SF15">
    <property type="entry name" value="INTEGRASE CATALYTIC DOMAIN-CONTAINING PROTEIN"/>
    <property type="match status" value="1"/>
</dbReference>
<evidence type="ECO:0000256" key="2">
    <source>
        <dbReference type="ARBA" id="ARBA00012180"/>
    </source>
</evidence>
<dbReference type="Gene3D" id="3.30.420.10">
    <property type="entry name" value="Ribonuclease H-like superfamily/Ribonuclease H"/>
    <property type="match status" value="1"/>
</dbReference>
<name>A0AAW0Q787_9GOBI</name>
<dbReference type="Proteomes" id="UP001460270">
    <property type="component" value="Unassembled WGS sequence"/>
</dbReference>
<dbReference type="Pfam" id="PF17919">
    <property type="entry name" value="RT_RNaseH_2"/>
    <property type="match status" value="1"/>
</dbReference>
<dbReference type="GO" id="GO:0015074">
    <property type="term" value="P:DNA integration"/>
    <property type="evidence" value="ECO:0007669"/>
    <property type="project" value="InterPro"/>
</dbReference>
<dbReference type="CDD" id="cd09274">
    <property type="entry name" value="RNase_HI_RT_Ty3"/>
    <property type="match status" value="1"/>
</dbReference>
<dbReference type="InterPro" id="IPR041577">
    <property type="entry name" value="RT_RNaseH_2"/>
</dbReference>
<dbReference type="InterPro" id="IPR036397">
    <property type="entry name" value="RNaseH_sf"/>
</dbReference>
<feature type="domain" description="Reverse transcriptase" evidence="5">
    <location>
        <begin position="1"/>
        <end position="67"/>
    </location>
</feature>
<feature type="compositionally biased region" description="Acidic residues" evidence="4">
    <location>
        <begin position="890"/>
        <end position="902"/>
    </location>
</feature>
<dbReference type="Pfam" id="PF00078">
    <property type="entry name" value="RVT_1"/>
    <property type="match status" value="1"/>
</dbReference>
<dbReference type="PROSITE" id="PS50878">
    <property type="entry name" value="RT_POL"/>
    <property type="match status" value="1"/>
</dbReference>
<organism evidence="7 8">
    <name type="scientific">Mugilogobius chulae</name>
    <name type="common">yellowstripe goby</name>
    <dbReference type="NCBI Taxonomy" id="88201"/>
    <lineage>
        <taxon>Eukaryota</taxon>
        <taxon>Metazoa</taxon>
        <taxon>Chordata</taxon>
        <taxon>Craniata</taxon>
        <taxon>Vertebrata</taxon>
        <taxon>Euteleostomi</taxon>
        <taxon>Actinopterygii</taxon>
        <taxon>Neopterygii</taxon>
        <taxon>Teleostei</taxon>
        <taxon>Neoteleostei</taxon>
        <taxon>Acanthomorphata</taxon>
        <taxon>Gobiaria</taxon>
        <taxon>Gobiiformes</taxon>
        <taxon>Gobioidei</taxon>
        <taxon>Gobiidae</taxon>
        <taxon>Gobionellinae</taxon>
        <taxon>Mugilogobius</taxon>
    </lineage>
</organism>
<dbReference type="PROSITE" id="PS50994">
    <property type="entry name" value="INTEGRASE"/>
    <property type="match status" value="1"/>
</dbReference>
<dbReference type="CDD" id="cd01647">
    <property type="entry name" value="RT_LTR"/>
    <property type="match status" value="1"/>
</dbReference>
<dbReference type="Pfam" id="PF00665">
    <property type="entry name" value="rve"/>
    <property type="match status" value="1"/>
</dbReference>
<evidence type="ECO:0000256" key="4">
    <source>
        <dbReference type="SAM" id="MobiDB-lite"/>
    </source>
</evidence>
<feature type="compositionally biased region" description="Basic and acidic residues" evidence="4">
    <location>
        <begin position="818"/>
        <end position="829"/>
    </location>
</feature>
<feature type="domain" description="Integrase catalytic" evidence="6">
    <location>
        <begin position="503"/>
        <end position="661"/>
    </location>
</feature>
<evidence type="ECO:0000313" key="7">
    <source>
        <dbReference type="EMBL" id="KAK7945434.1"/>
    </source>
</evidence>
<dbReference type="SUPFAM" id="SSF56672">
    <property type="entry name" value="DNA/RNA polymerases"/>
    <property type="match status" value="1"/>
</dbReference>
<dbReference type="Gene3D" id="3.10.20.370">
    <property type="match status" value="1"/>
</dbReference>
<dbReference type="InterPro" id="IPR000477">
    <property type="entry name" value="RT_dom"/>
</dbReference>
<protein>
    <recommendedName>
        <fullName evidence="3">Gypsy retrotransposon integrase-like protein 1</fullName>
        <ecNumber evidence="2">3.1.26.4</ecNumber>
    </recommendedName>
</protein>
<evidence type="ECO:0000259" key="6">
    <source>
        <dbReference type="PROSITE" id="PS50994"/>
    </source>
</evidence>
<evidence type="ECO:0000313" key="8">
    <source>
        <dbReference type="Proteomes" id="UP001460270"/>
    </source>
</evidence>
<dbReference type="InterPro" id="IPR050951">
    <property type="entry name" value="Retrovirus_Pol_polyprotein"/>
</dbReference>
<dbReference type="InterPro" id="IPR001584">
    <property type="entry name" value="Integrase_cat-core"/>
</dbReference>
<dbReference type="InterPro" id="IPR043502">
    <property type="entry name" value="DNA/RNA_pol_sf"/>
</dbReference>
<evidence type="ECO:0000256" key="3">
    <source>
        <dbReference type="ARBA" id="ARBA00039658"/>
    </source>
</evidence>
<comment type="similarity">
    <text evidence="1">Belongs to the beta type-B retroviral polymerase family. HERV class-II K(HML-2) pol subfamily.</text>
</comment>
<dbReference type="Gene3D" id="3.30.70.270">
    <property type="match status" value="2"/>
</dbReference>
<dbReference type="FunFam" id="3.10.20.370:FF:000001">
    <property type="entry name" value="Retrovirus-related Pol polyprotein from transposon 17.6-like protein"/>
    <property type="match status" value="1"/>
</dbReference>
<evidence type="ECO:0000259" key="5">
    <source>
        <dbReference type="PROSITE" id="PS50878"/>
    </source>
</evidence>
<dbReference type="FunFam" id="3.30.70.270:FF:000020">
    <property type="entry name" value="Transposon Tf2-6 polyprotein-like Protein"/>
    <property type="match status" value="1"/>
</dbReference>
<dbReference type="FunFam" id="3.30.70.270:FF:000003">
    <property type="entry name" value="Transposon Ty3-G Gag-Pol polyprotein"/>
    <property type="match status" value="1"/>
</dbReference>
<dbReference type="FunFam" id="1.10.340.70:FF:000001">
    <property type="entry name" value="Retrovirus-related Pol polyprotein from transposon gypsy-like Protein"/>
    <property type="match status" value="1"/>
</dbReference>
<reference evidence="8" key="1">
    <citation type="submission" date="2024-04" db="EMBL/GenBank/DDBJ databases">
        <title>Salinicola lusitanus LLJ914,a marine bacterium isolated from the Okinawa Trough.</title>
        <authorList>
            <person name="Li J."/>
        </authorList>
    </citation>
    <scope>NUCLEOTIDE SEQUENCE [LARGE SCALE GENOMIC DNA]</scope>
</reference>
<dbReference type="EMBL" id="JBBPFD010000001">
    <property type="protein sequence ID" value="KAK7945434.1"/>
    <property type="molecule type" value="Genomic_DNA"/>
</dbReference>
<dbReference type="GO" id="GO:0003676">
    <property type="term" value="F:nucleic acid binding"/>
    <property type="evidence" value="ECO:0007669"/>
    <property type="project" value="InterPro"/>
</dbReference>
<dbReference type="GO" id="GO:0004523">
    <property type="term" value="F:RNA-DNA hybrid ribonuclease activity"/>
    <property type="evidence" value="ECO:0007669"/>
    <property type="project" value="UniProtKB-EC"/>
</dbReference>
<dbReference type="SUPFAM" id="SSF53098">
    <property type="entry name" value="Ribonuclease H-like"/>
    <property type="match status" value="1"/>
</dbReference>
<gene>
    <name evidence="7" type="ORF">WMY93_001162</name>
</gene>
<dbReference type="EC" id="3.1.26.4" evidence="2"/>
<keyword evidence="8" id="KW-1185">Reference proteome</keyword>
<feature type="compositionally biased region" description="Polar residues" evidence="4">
    <location>
        <begin position="843"/>
        <end position="854"/>
    </location>
</feature>
<dbReference type="AlphaFoldDB" id="A0AAW0Q787"/>
<feature type="compositionally biased region" description="Polar residues" evidence="4">
    <location>
        <begin position="861"/>
        <end position="872"/>
    </location>
</feature>
<proteinExistence type="inferred from homology"/>
<dbReference type="InterPro" id="IPR043128">
    <property type="entry name" value="Rev_trsase/Diguanyl_cyclase"/>
</dbReference>
<dbReference type="FunFam" id="3.30.420.10:FF:000269">
    <property type="entry name" value="Uncharacterized protein"/>
    <property type="match status" value="1"/>
</dbReference>
<feature type="region of interest" description="Disordered" evidence="4">
    <location>
        <begin position="789"/>
        <end position="913"/>
    </location>
</feature>
<sequence>MEKAVGDMHLLQVIVYLDDIIVFGKTLEEHEQRLLKVLDRLEEYGLKVSIDKCQFCQSQVKYVGHIVSEAGIATDPEKVAVVKNWPEPTDLKSLRSFLGFCGYYRRFIASYSTIVRPLTELTKGYPPTQKQNKNKVKDPTKTYLKPSEPFKERWDESCRKAFRKIIDCLTNAPVLAFADPTKPYVLHVDASMNGLGAVLNQEYTEGLKPVAFASRKLSESERNYPVHQLEFLALKWAVVDKFHDYLYGARFTVRTDNNPLTYVLTTAKLNAVGHRWLAALATYDFNIQYRPGRHNIDADLLSRQYSDSEQWADVPQSAIKAICKIENTTNQVRLVDQLGVPPTAVPEAYSFPVSLTAMTCEQLTLKELQIAQDLDPAIGPVKQALQAGKQLIQAKTDPPDVALLCREITRMELKDDIMYRTRKVPNGTETKQLVLPERYRTSVMKSLHDECGHLGVEKTTELLKDRFYWPRMSSEVEQYIKTCGRCISRKTLPQRSSPLNQITSNGPLDLVCIDFLQIEPDKKGIANVLVVTDHFTRYAQAFPTKDQKSVTVAKVLWEKYFVHYGLPARIHSDQGRDFESRLIKELLSMLGIRKSRTSPYHPQGDAQPERFNRTLLSMLGTLENVRKQNWSQHISQLVHAYNCSKNESTGYSPYFLMFGRNARLPVDICFGAAFDENAQTSHLQYVDKMKKELQQAYHLATENATKNHLRNKARYDQRVRDQPLQEGDRVLIRNVGLTGKHKLKDRWKPIPYVVLKKLPNLPVYKVKPEQGPGSVKTLHRDHLLPIGYLVRMPENTQPTERVKPPVTRRQYSVRHRHSDSESKSDHSYSDSDSEYEYAYEYPNNDNVPRQNNRPEQPILDPTNSENSLSASEPENEQSDNDSEHSNNETETNDMTEETEVETELPSPKMRKSAREMKPVIRLTYDKPETGADENYQRVNILYTGAVDAESTGLLFTGYSDQGPLFGPCCGGRSATRRSATEARLLHMYEVAAIRRDGHARSPAQPRRHLEMVPQVSDPGAVRLCGVCGQLEEQMLSLWSGTVAPHNAQQFNQRICNLRTTDCTLTCAVHSATPYVRPSSHYRIICGGPCLGTILSPATLSCPAANYLHSSLCIREHLLTVMKNSSIRVNLSRPDIDFSWYSESSSDHYFCRH</sequence>